<dbReference type="InterPro" id="IPR013096">
    <property type="entry name" value="Cupin_2"/>
</dbReference>
<accession>A0ABN3I2P8</accession>
<dbReference type="PANTHER" id="PTHR43698:SF1">
    <property type="entry name" value="BLL4564 PROTEIN"/>
    <property type="match status" value="1"/>
</dbReference>
<dbReference type="InterPro" id="IPR047263">
    <property type="entry name" value="HNL-like_cupin"/>
</dbReference>
<dbReference type="CDD" id="cd02233">
    <property type="entry name" value="cupin_HNL-like"/>
    <property type="match status" value="1"/>
</dbReference>
<protein>
    <recommendedName>
        <fullName evidence="1">Cupin type-2 domain-containing protein</fullName>
    </recommendedName>
</protein>
<reference evidence="2 3" key="1">
    <citation type="journal article" date="2019" name="Int. J. Syst. Evol. Microbiol.">
        <title>The Global Catalogue of Microorganisms (GCM) 10K type strain sequencing project: providing services to taxonomists for standard genome sequencing and annotation.</title>
        <authorList>
            <consortium name="The Broad Institute Genomics Platform"/>
            <consortium name="The Broad Institute Genome Sequencing Center for Infectious Disease"/>
            <person name="Wu L."/>
            <person name="Ma J."/>
        </authorList>
    </citation>
    <scope>NUCLEOTIDE SEQUENCE [LARGE SCALE GENOMIC DNA]</scope>
    <source>
        <strain evidence="2 3">JCM 3272</strain>
    </source>
</reference>
<dbReference type="Pfam" id="PF07883">
    <property type="entry name" value="Cupin_2"/>
    <property type="match status" value="1"/>
</dbReference>
<dbReference type="Proteomes" id="UP001501444">
    <property type="component" value="Unassembled WGS sequence"/>
</dbReference>
<evidence type="ECO:0000259" key="1">
    <source>
        <dbReference type="Pfam" id="PF07883"/>
    </source>
</evidence>
<dbReference type="InterPro" id="IPR011051">
    <property type="entry name" value="RmlC_Cupin_sf"/>
</dbReference>
<comment type="caution">
    <text evidence="2">The sequence shown here is derived from an EMBL/GenBank/DDBJ whole genome shotgun (WGS) entry which is preliminary data.</text>
</comment>
<feature type="domain" description="Cupin type-2" evidence="1">
    <location>
        <begin position="40"/>
        <end position="105"/>
    </location>
</feature>
<dbReference type="PANTHER" id="PTHR43698">
    <property type="entry name" value="RIBD C-TERMINAL DOMAIN CONTAINING PROTEIN"/>
    <property type="match status" value="1"/>
</dbReference>
<proteinExistence type="predicted"/>
<organism evidence="2 3">
    <name type="scientific">Dactylosporangium salmoneum</name>
    <dbReference type="NCBI Taxonomy" id="53361"/>
    <lineage>
        <taxon>Bacteria</taxon>
        <taxon>Bacillati</taxon>
        <taxon>Actinomycetota</taxon>
        <taxon>Actinomycetes</taxon>
        <taxon>Micromonosporales</taxon>
        <taxon>Micromonosporaceae</taxon>
        <taxon>Dactylosporangium</taxon>
    </lineage>
</organism>
<dbReference type="EMBL" id="BAAARV010000132">
    <property type="protein sequence ID" value="GAA2392950.1"/>
    <property type="molecule type" value="Genomic_DNA"/>
</dbReference>
<sequence length="153" mass="16907">MEVIRAPSTSRPAPQQRYSGVAWIGRDVVAMEPSRLATFHAQFNPGARTAWHRCPYGRVLHVLHGVGRVQRRAGPVHEVRAGDTIVVEAGEWHWHGAGPATFVAVVSTHETDPDGTGTEWGEQVTDAEYARPPQSMAVRLPEADRLPDREACW</sequence>
<dbReference type="SUPFAM" id="SSF51182">
    <property type="entry name" value="RmlC-like cupins"/>
    <property type="match status" value="1"/>
</dbReference>
<dbReference type="Gene3D" id="2.60.120.10">
    <property type="entry name" value="Jelly Rolls"/>
    <property type="match status" value="1"/>
</dbReference>
<dbReference type="InterPro" id="IPR014710">
    <property type="entry name" value="RmlC-like_jellyroll"/>
</dbReference>
<dbReference type="RefSeq" id="WP_344620374.1">
    <property type="nucleotide sequence ID" value="NZ_BAAARV010000132.1"/>
</dbReference>
<evidence type="ECO:0000313" key="3">
    <source>
        <dbReference type="Proteomes" id="UP001501444"/>
    </source>
</evidence>
<evidence type="ECO:0000313" key="2">
    <source>
        <dbReference type="EMBL" id="GAA2392950.1"/>
    </source>
</evidence>
<keyword evidence="3" id="KW-1185">Reference proteome</keyword>
<gene>
    <name evidence="2" type="ORF">GCM10010170_105890</name>
</gene>
<name>A0ABN3I2P8_9ACTN</name>